<dbReference type="RefSeq" id="WP_185125052.1">
    <property type="nucleotide sequence ID" value="NZ_CAJEWD010000004.1"/>
</dbReference>
<feature type="binding site" evidence="9">
    <location>
        <position position="109"/>
    </location>
    <ligand>
        <name>4-amino-2-methyl-5-(diphosphooxymethyl)pyrimidine</name>
        <dbReference type="ChEBI" id="CHEBI:57841"/>
    </ligand>
</feature>
<comment type="caution">
    <text evidence="13">The sequence shown here is derived from an EMBL/GenBank/DDBJ whole genome shotgun (WGS) entry which is preliminary data.</text>
</comment>
<dbReference type="UniPathway" id="UPA00060">
    <property type="reaction ID" value="UER00141"/>
</dbReference>
<feature type="binding site" evidence="9">
    <location>
        <begin position="186"/>
        <end position="187"/>
    </location>
    <ligand>
        <name>2-[(2R,5Z)-2-carboxy-4-methylthiazol-5(2H)-ylidene]ethyl phosphate</name>
        <dbReference type="ChEBI" id="CHEBI:62899"/>
    </ligand>
</feature>
<evidence type="ECO:0000313" key="14">
    <source>
        <dbReference type="Proteomes" id="UP000589351"/>
    </source>
</evidence>
<keyword evidence="5 9" id="KW-0784">Thiamine biosynthesis</keyword>
<comment type="catalytic activity">
    <reaction evidence="8 9 10">
        <text>2-[(2R,5Z)-2-carboxy-4-methylthiazol-5(2H)-ylidene]ethyl phosphate + 4-amino-2-methyl-5-(diphosphooxymethyl)pyrimidine + 2 H(+) = thiamine phosphate + CO2 + diphosphate</text>
        <dbReference type="Rhea" id="RHEA:47844"/>
        <dbReference type="ChEBI" id="CHEBI:15378"/>
        <dbReference type="ChEBI" id="CHEBI:16526"/>
        <dbReference type="ChEBI" id="CHEBI:33019"/>
        <dbReference type="ChEBI" id="CHEBI:37575"/>
        <dbReference type="ChEBI" id="CHEBI:57841"/>
        <dbReference type="ChEBI" id="CHEBI:62899"/>
        <dbReference type="EC" id="2.5.1.3"/>
    </reaction>
</comment>
<evidence type="ECO:0000256" key="10">
    <source>
        <dbReference type="RuleBase" id="RU003826"/>
    </source>
</evidence>
<dbReference type="GO" id="GO:0009228">
    <property type="term" value="P:thiamine biosynthetic process"/>
    <property type="evidence" value="ECO:0007669"/>
    <property type="project" value="UniProtKB-KW"/>
</dbReference>
<comment type="pathway">
    <text evidence="1 9 11">Cofactor biosynthesis; thiamine diphosphate biosynthesis; thiamine phosphate from 4-amino-2-methyl-5-diphosphomethylpyrimidine and 4-methyl-5-(2-phosphoethyl)-thiazole: step 1/1.</text>
</comment>
<evidence type="ECO:0000256" key="2">
    <source>
        <dbReference type="ARBA" id="ARBA00022679"/>
    </source>
</evidence>
<reference evidence="13 14" key="1">
    <citation type="submission" date="2020-07" db="EMBL/GenBank/DDBJ databases">
        <authorList>
            <person name="Criscuolo A."/>
        </authorList>
    </citation>
    <scope>NUCLEOTIDE SEQUENCE [LARGE SCALE GENOMIC DNA]</scope>
    <source>
        <strain evidence="13">CIP111649</strain>
    </source>
</reference>
<dbReference type="Proteomes" id="UP000589351">
    <property type="component" value="Unassembled WGS sequence"/>
</dbReference>
<keyword evidence="2 9" id="KW-0808">Transferase</keyword>
<dbReference type="NCBIfam" id="TIGR00693">
    <property type="entry name" value="thiE"/>
    <property type="match status" value="1"/>
</dbReference>
<dbReference type="PANTHER" id="PTHR20857">
    <property type="entry name" value="THIAMINE-PHOSPHATE PYROPHOSPHORYLASE"/>
    <property type="match status" value="1"/>
</dbReference>
<keyword evidence="14" id="KW-1185">Reference proteome</keyword>
<dbReference type="EC" id="2.5.1.3" evidence="9"/>
<dbReference type="InterPro" id="IPR034291">
    <property type="entry name" value="TMP_synthase"/>
</dbReference>
<dbReference type="Pfam" id="PF02581">
    <property type="entry name" value="TMP-TENI"/>
    <property type="match status" value="1"/>
</dbReference>
<dbReference type="SUPFAM" id="SSF51391">
    <property type="entry name" value="Thiamin phosphate synthase"/>
    <property type="match status" value="1"/>
</dbReference>
<name>A0A6V7R8K5_9STAP</name>
<comment type="catalytic activity">
    <reaction evidence="6 9 10">
        <text>4-methyl-5-(2-phosphooxyethyl)-thiazole + 4-amino-2-methyl-5-(diphosphooxymethyl)pyrimidine + H(+) = thiamine phosphate + diphosphate</text>
        <dbReference type="Rhea" id="RHEA:22328"/>
        <dbReference type="ChEBI" id="CHEBI:15378"/>
        <dbReference type="ChEBI" id="CHEBI:33019"/>
        <dbReference type="ChEBI" id="CHEBI:37575"/>
        <dbReference type="ChEBI" id="CHEBI:57841"/>
        <dbReference type="ChEBI" id="CHEBI:58296"/>
        <dbReference type="EC" id="2.5.1.3"/>
    </reaction>
</comment>
<comment type="cofactor">
    <cofactor evidence="9">
        <name>Mg(2+)</name>
        <dbReference type="ChEBI" id="CHEBI:18420"/>
    </cofactor>
    <text evidence="9">Binds 1 Mg(2+) ion per subunit.</text>
</comment>
<evidence type="ECO:0000256" key="9">
    <source>
        <dbReference type="HAMAP-Rule" id="MF_00097"/>
    </source>
</evidence>
<feature type="binding site" evidence="9">
    <location>
        <position position="138"/>
    </location>
    <ligand>
        <name>4-amino-2-methyl-5-(diphosphooxymethyl)pyrimidine</name>
        <dbReference type="ChEBI" id="CHEBI:57841"/>
    </ligand>
</feature>
<evidence type="ECO:0000256" key="1">
    <source>
        <dbReference type="ARBA" id="ARBA00005165"/>
    </source>
</evidence>
<dbReference type="GO" id="GO:0004789">
    <property type="term" value="F:thiamine-phosphate diphosphorylase activity"/>
    <property type="evidence" value="ECO:0007669"/>
    <property type="project" value="UniProtKB-UniRule"/>
</dbReference>
<dbReference type="InterPro" id="IPR022998">
    <property type="entry name" value="ThiamineP_synth_TenI"/>
</dbReference>
<evidence type="ECO:0000313" key="13">
    <source>
        <dbReference type="EMBL" id="CAD2073616.1"/>
    </source>
</evidence>
<gene>
    <name evidence="9 13" type="primary">thiE</name>
    <name evidence="13" type="ORF">JEODO184_00503</name>
</gene>
<dbReference type="AlphaFoldDB" id="A0A6V7R8K5"/>
<dbReference type="PANTHER" id="PTHR20857:SF15">
    <property type="entry name" value="THIAMINE-PHOSPHATE SYNTHASE"/>
    <property type="match status" value="1"/>
</dbReference>
<evidence type="ECO:0000256" key="8">
    <source>
        <dbReference type="ARBA" id="ARBA00047883"/>
    </source>
</evidence>
<dbReference type="FunFam" id="3.20.20.70:FF:000096">
    <property type="entry name" value="Thiamine-phosphate synthase"/>
    <property type="match status" value="1"/>
</dbReference>
<dbReference type="Gene3D" id="3.20.20.70">
    <property type="entry name" value="Aldolase class I"/>
    <property type="match status" value="1"/>
</dbReference>
<evidence type="ECO:0000256" key="7">
    <source>
        <dbReference type="ARBA" id="ARBA00047851"/>
    </source>
</evidence>
<feature type="binding site" evidence="9">
    <location>
        <position position="71"/>
    </location>
    <ligand>
        <name>4-amino-2-methyl-5-(diphosphooxymethyl)pyrimidine</name>
        <dbReference type="ChEBI" id="CHEBI:57841"/>
    </ligand>
</feature>
<protein>
    <recommendedName>
        <fullName evidence="9">Thiamine-phosphate synthase</fullName>
        <shortName evidence="9">TP synthase</shortName>
        <shortName evidence="9">TPS</shortName>
        <ecNumber evidence="9">2.5.1.3</ecNumber>
    </recommendedName>
    <alternativeName>
        <fullName evidence="9">Thiamine-phosphate pyrophosphorylase</fullName>
        <shortName evidence="9">TMP pyrophosphorylase</shortName>
        <shortName evidence="9">TMP-PPase</shortName>
    </alternativeName>
</protein>
<feature type="binding site" evidence="9">
    <location>
        <begin position="36"/>
        <end position="40"/>
    </location>
    <ligand>
        <name>4-amino-2-methyl-5-(diphosphooxymethyl)pyrimidine</name>
        <dbReference type="ChEBI" id="CHEBI:57841"/>
    </ligand>
</feature>
<dbReference type="GO" id="GO:0009229">
    <property type="term" value="P:thiamine diphosphate biosynthetic process"/>
    <property type="evidence" value="ECO:0007669"/>
    <property type="project" value="UniProtKB-UniRule"/>
</dbReference>
<feature type="binding site" evidence="9">
    <location>
        <position position="72"/>
    </location>
    <ligand>
        <name>Mg(2+)</name>
        <dbReference type="ChEBI" id="CHEBI:18420"/>
    </ligand>
</feature>
<comment type="function">
    <text evidence="9">Condenses 4-methyl-5-(beta-hydroxyethyl)thiazole monophosphate (THZ-P) and 2-methyl-4-amino-5-hydroxymethyl pyrimidine pyrophosphate (HMP-PP) to form thiamine monophosphate (TMP).</text>
</comment>
<organism evidence="13 14">
    <name type="scientific">Jeotgalicoccus meleagridis</name>
    <dbReference type="NCBI Taxonomy" id="2759181"/>
    <lineage>
        <taxon>Bacteria</taxon>
        <taxon>Bacillati</taxon>
        <taxon>Bacillota</taxon>
        <taxon>Bacilli</taxon>
        <taxon>Bacillales</taxon>
        <taxon>Staphylococcaceae</taxon>
        <taxon>Jeotgalicoccus</taxon>
    </lineage>
</organism>
<dbReference type="GO" id="GO:0005737">
    <property type="term" value="C:cytoplasm"/>
    <property type="evidence" value="ECO:0007669"/>
    <property type="project" value="TreeGrafter"/>
</dbReference>
<comment type="catalytic activity">
    <reaction evidence="7 9 10">
        <text>2-(2-carboxy-4-methylthiazol-5-yl)ethyl phosphate + 4-amino-2-methyl-5-(diphosphooxymethyl)pyrimidine + 2 H(+) = thiamine phosphate + CO2 + diphosphate</text>
        <dbReference type="Rhea" id="RHEA:47848"/>
        <dbReference type="ChEBI" id="CHEBI:15378"/>
        <dbReference type="ChEBI" id="CHEBI:16526"/>
        <dbReference type="ChEBI" id="CHEBI:33019"/>
        <dbReference type="ChEBI" id="CHEBI:37575"/>
        <dbReference type="ChEBI" id="CHEBI:57841"/>
        <dbReference type="ChEBI" id="CHEBI:62890"/>
        <dbReference type="EC" id="2.5.1.3"/>
    </reaction>
</comment>
<sequence>MNKDLLRLYLIASSKSFKNPLKDLEEAFKAGVTCFQLREKGQGIKTGDELVNFAHDVKVLCQKYDIPFIINDDVELAIKVEADGIHLGQDDIDPADLPSFFDDKIVGLSVGNLSELKSSNLSKVSYLGTGPVFLTTSKDDAGDAIGLSGLEAVAKNTELPLVAIGGINISNYKECLSHGADGISVISVITQSDNIEQTVTQLLK</sequence>
<dbReference type="EMBL" id="CAJEWD010000004">
    <property type="protein sequence ID" value="CAD2073616.1"/>
    <property type="molecule type" value="Genomic_DNA"/>
</dbReference>
<keyword evidence="3 9" id="KW-0479">Metal-binding</keyword>
<comment type="similarity">
    <text evidence="9 10">Belongs to the thiamine-phosphate synthase family.</text>
</comment>
<evidence type="ECO:0000256" key="5">
    <source>
        <dbReference type="ARBA" id="ARBA00022977"/>
    </source>
</evidence>
<feature type="domain" description="Thiamine phosphate synthase/TenI" evidence="12">
    <location>
        <begin position="8"/>
        <end position="189"/>
    </location>
</feature>
<proteinExistence type="inferred from homology"/>
<evidence type="ECO:0000256" key="6">
    <source>
        <dbReference type="ARBA" id="ARBA00047334"/>
    </source>
</evidence>
<accession>A0A6V7R8K5</accession>
<dbReference type="GO" id="GO:0000287">
    <property type="term" value="F:magnesium ion binding"/>
    <property type="evidence" value="ECO:0007669"/>
    <property type="project" value="UniProtKB-UniRule"/>
</dbReference>
<feature type="binding site" evidence="9">
    <location>
        <position position="166"/>
    </location>
    <ligand>
        <name>2-[(2R,5Z)-2-carboxy-4-methylthiazol-5(2H)-ylidene]ethyl phosphate</name>
        <dbReference type="ChEBI" id="CHEBI:62899"/>
    </ligand>
</feature>
<dbReference type="InterPro" id="IPR036206">
    <property type="entry name" value="ThiamineP_synth_sf"/>
</dbReference>
<dbReference type="CDD" id="cd00564">
    <property type="entry name" value="TMP_TenI"/>
    <property type="match status" value="1"/>
</dbReference>
<evidence type="ECO:0000256" key="3">
    <source>
        <dbReference type="ARBA" id="ARBA00022723"/>
    </source>
</evidence>
<feature type="binding site" evidence="9">
    <location>
        <position position="91"/>
    </location>
    <ligand>
        <name>Mg(2+)</name>
        <dbReference type="ChEBI" id="CHEBI:18420"/>
    </ligand>
</feature>
<feature type="binding site" evidence="9">
    <location>
        <begin position="135"/>
        <end position="137"/>
    </location>
    <ligand>
        <name>2-[(2R,5Z)-2-carboxy-4-methylthiazol-5(2H)-ylidene]ethyl phosphate</name>
        <dbReference type="ChEBI" id="CHEBI:62899"/>
    </ligand>
</feature>
<keyword evidence="4 9" id="KW-0460">Magnesium</keyword>
<evidence type="ECO:0000259" key="12">
    <source>
        <dbReference type="Pfam" id="PF02581"/>
    </source>
</evidence>
<evidence type="ECO:0000256" key="11">
    <source>
        <dbReference type="RuleBase" id="RU004253"/>
    </source>
</evidence>
<dbReference type="HAMAP" id="MF_00097">
    <property type="entry name" value="TMP_synthase"/>
    <property type="match status" value="1"/>
</dbReference>
<dbReference type="InterPro" id="IPR013785">
    <property type="entry name" value="Aldolase_TIM"/>
</dbReference>
<evidence type="ECO:0000256" key="4">
    <source>
        <dbReference type="ARBA" id="ARBA00022842"/>
    </source>
</evidence>